<keyword evidence="2" id="KW-1185">Reference proteome</keyword>
<comment type="caution">
    <text evidence="1">The sequence shown here is derived from an EMBL/GenBank/DDBJ whole genome shotgun (WGS) entry which is preliminary data.</text>
</comment>
<organism evidence="1 2">
    <name type="scientific">Dallia pectoralis</name>
    <name type="common">Alaska blackfish</name>
    <dbReference type="NCBI Taxonomy" id="75939"/>
    <lineage>
        <taxon>Eukaryota</taxon>
        <taxon>Metazoa</taxon>
        <taxon>Chordata</taxon>
        <taxon>Craniata</taxon>
        <taxon>Vertebrata</taxon>
        <taxon>Euteleostomi</taxon>
        <taxon>Actinopterygii</taxon>
        <taxon>Neopterygii</taxon>
        <taxon>Teleostei</taxon>
        <taxon>Protacanthopterygii</taxon>
        <taxon>Esociformes</taxon>
        <taxon>Umbridae</taxon>
        <taxon>Dallia</taxon>
    </lineage>
</organism>
<gene>
    <name evidence="1" type="ORF">DPEC_G00286950</name>
</gene>
<reference evidence="1" key="1">
    <citation type="submission" date="2021-05" db="EMBL/GenBank/DDBJ databases">
        <authorList>
            <person name="Pan Q."/>
            <person name="Jouanno E."/>
            <person name="Zahm M."/>
            <person name="Klopp C."/>
            <person name="Cabau C."/>
            <person name="Louis A."/>
            <person name="Berthelot C."/>
            <person name="Parey E."/>
            <person name="Roest Crollius H."/>
            <person name="Montfort J."/>
            <person name="Robinson-Rechavi M."/>
            <person name="Bouchez O."/>
            <person name="Lampietro C."/>
            <person name="Lopez Roques C."/>
            <person name="Donnadieu C."/>
            <person name="Postlethwait J."/>
            <person name="Bobe J."/>
            <person name="Dillon D."/>
            <person name="Chandos A."/>
            <person name="von Hippel F."/>
            <person name="Guiguen Y."/>
        </authorList>
    </citation>
    <scope>NUCLEOTIDE SEQUENCE</scope>
    <source>
        <strain evidence="1">YG-Jan2019</strain>
    </source>
</reference>
<protein>
    <submittedName>
        <fullName evidence="1">Uncharacterized protein</fullName>
    </submittedName>
</protein>
<name>A0ACC2FK27_DALPE</name>
<dbReference type="Proteomes" id="UP001157502">
    <property type="component" value="Chromosome 26"/>
</dbReference>
<proteinExistence type="predicted"/>
<evidence type="ECO:0000313" key="1">
    <source>
        <dbReference type="EMBL" id="KAJ7991734.1"/>
    </source>
</evidence>
<accession>A0ACC2FK27</accession>
<dbReference type="EMBL" id="CM055753">
    <property type="protein sequence ID" value="KAJ7991734.1"/>
    <property type="molecule type" value="Genomic_DNA"/>
</dbReference>
<evidence type="ECO:0000313" key="2">
    <source>
        <dbReference type="Proteomes" id="UP001157502"/>
    </source>
</evidence>
<sequence length="74" mass="8517">MRDGEMERGMIGGAWWEGYMRAQAYRVNLAPEERFAPQFRLNVTAKNAVTALFVHSSCITRRSSEKTQVSCCEW</sequence>